<keyword evidence="3" id="KW-1185">Reference proteome</keyword>
<dbReference type="CDD" id="cd02440">
    <property type="entry name" value="AdoMet_MTases"/>
    <property type="match status" value="1"/>
</dbReference>
<feature type="compositionally biased region" description="Low complexity" evidence="1">
    <location>
        <begin position="50"/>
        <end position="59"/>
    </location>
</feature>
<dbReference type="PANTHER" id="PTHR43591:SF24">
    <property type="entry name" value="2-METHOXY-6-POLYPRENYL-1,4-BENZOQUINOL METHYLASE, MITOCHONDRIAL"/>
    <property type="match status" value="1"/>
</dbReference>
<evidence type="ECO:0000256" key="1">
    <source>
        <dbReference type="SAM" id="MobiDB-lite"/>
    </source>
</evidence>
<gene>
    <name evidence="2" type="ORF">CPB83DRAFT_808648</name>
</gene>
<sequence>MQSLLSNERYLKFHIYVPKCDAPYHYSFDPSASMDSESDRESDAYSGTASDISSRTSVSSDNIDYSMRSLSQASVMSIESTMQLYKQEYGRELNNYSDVYGLPADDEELDRLELQHQVLIKIFGEKYSPSMTEVLKEEESPAEEKACLDLGCGTGSWISEVAHDFPHIKAVAIDLIPLQAIEIPNLRSEVDDINIGLEHYFGDFNVVHARLIAAGIRDYHCMIDQIAQVLRPGGLVDLSEFDFHIYDIHHQRILFNSEDDIRSPWWGRWMQFLRDAVKAKGGDVDAATNLYDWVLQNPLFEEVTYREYWLPIVSGPYHECNSPDRMVEEAMKNNVITFLGSGRPLLLGQGISETIVTLLEQKAVGEIEERKIPQFTRLQRVTARKKIFTKQ</sequence>
<dbReference type="SUPFAM" id="SSF53335">
    <property type="entry name" value="S-adenosyl-L-methionine-dependent methyltransferases"/>
    <property type="match status" value="1"/>
</dbReference>
<proteinExistence type="predicted"/>
<evidence type="ECO:0008006" key="4">
    <source>
        <dbReference type="Google" id="ProtNLM"/>
    </source>
</evidence>
<evidence type="ECO:0000313" key="3">
    <source>
        <dbReference type="Proteomes" id="UP000807306"/>
    </source>
</evidence>
<comment type="caution">
    <text evidence="2">The sequence shown here is derived from an EMBL/GenBank/DDBJ whole genome shotgun (WGS) entry which is preliminary data.</text>
</comment>
<feature type="region of interest" description="Disordered" evidence="1">
    <location>
        <begin position="31"/>
        <end position="59"/>
    </location>
</feature>
<dbReference type="Gene3D" id="3.40.50.150">
    <property type="entry name" value="Vaccinia Virus protein VP39"/>
    <property type="match status" value="1"/>
</dbReference>
<dbReference type="Proteomes" id="UP000807306">
    <property type="component" value="Unassembled WGS sequence"/>
</dbReference>
<dbReference type="OrthoDB" id="2013972at2759"/>
<dbReference type="InterPro" id="IPR029063">
    <property type="entry name" value="SAM-dependent_MTases_sf"/>
</dbReference>
<protein>
    <recommendedName>
        <fullName evidence="4">S-adenosyl-L-methionine-dependent methyltransferase</fullName>
    </recommendedName>
</protein>
<dbReference type="GO" id="GO:0008168">
    <property type="term" value="F:methyltransferase activity"/>
    <property type="evidence" value="ECO:0007669"/>
    <property type="project" value="TreeGrafter"/>
</dbReference>
<reference evidence="2" key="1">
    <citation type="submission" date="2020-11" db="EMBL/GenBank/DDBJ databases">
        <authorList>
            <consortium name="DOE Joint Genome Institute"/>
            <person name="Ahrendt S."/>
            <person name="Riley R."/>
            <person name="Andreopoulos W."/>
            <person name="Labutti K."/>
            <person name="Pangilinan J."/>
            <person name="Ruiz-Duenas F.J."/>
            <person name="Barrasa J.M."/>
            <person name="Sanchez-Garcia M."/>
            <person name="Camarero S."/>
            <person name="Miyauchi S."/>
            <person name="Serrano A."/>
            <person name="Linde D."/>
            <person name="Babiker R."/>
            <person name="Drula E."/>
            <person name="Ayuso-Fernandez I."/>
            <person name="Pacheco R."/>
            <person name="Padilla G."/>
            <person name="Ferreira P."/>
            <person name="Barriuso J."/>
            <person name="Kellner H."/>
            <person name="Castanera R."/>
            <person name="Alfaro M."/>
            <person name="Ramirez L."/>
            <person name="Pisabarro A.G."/>
            <person name="Kuo A."/>
            <person name="Tritt A."/>
            <person name="Lipzen A."/>
            <person name="He G."/>
            <person name="Yan M."/>
            <person name="Ng V."/>
            <person name="Cullen D."/>
            <person name="Martin F."/>
            <person name="Rosso M.-N."/>
            <person name="Henrissat B."/>
            <person name="Hibbett D."/>
            <person name="Martinez A.T."/>
            <person name="Grigoriev I.V."/>
        </authorList>
    </citation>
    <scope>NUCLEOTIDE SEQUENCE</scope>
    <source>
        <strain evidence="2">CBS 506.95</strain>
    </source>
</reference>
<organism evidence="2 3">
    <name type="scientific">Crepidotus variabilis</name>
    <dbReference type="NCBI Taxonomy" id="179855"/>
    <lineage>
        <taxon>Eukaryota</taxon>
        <taxon>Fungi</taxon>
        <taxon>Dikarya</taxon>
        <taxon>Basidiomycota</taxon>
        <taxon>Agaricomycotina</taxon>
        <taxon>Agaricomycetes</taxon>
        <taxon>Agaricomycetidae</taxon>
        <taxon>Agaricales</taxon>
        <taxon>Agaricineae</taxon>
        <taxon>Crepidotaceae</taxon>
        <taxon>Crepidotus</taxon>
    </lineage>
</organism>
<dbReference type="EMBL" id="MU157834">
    <property type="protein sequence ID" value="KAF9531642.1"/>
    <property type="molecule type" value="Genomic_DNA"/>
</dbReference>
<dbReference type="AlphaFoldDB" id="A0A9P6EMQ8"/>
<accession>A0A9P6EMQ8</accession>
<name>A0A9P6EMQ8_9AGAR</name>
<dbReference type="PANTHER" id="PTHR43591">
    <property type="entry name" value="METHYLTRANSFERASE"/>
    <property type="match status" value="1"/>
</dbReference>
<dbReference type="Pfam" id="PF13489">
    <property type="entry name" value="Methyltransf_23"/>
    <property type="match status" value="1"/>
</dbReference>
<evidence type="ECO:0000313" key="2">
    <source>
        <dbReference type="EMBL" id="KAF9531642.1"/>
    </source>
</evidence>